<dbReference type="InterPro" id="IPR045441">
    <property type="entry name" value="DUF6506"/>
</dbReference>
<organism evidence="1 2">
    <name type="scientific">Olsenella profusa F0195</name>
    <dbReference type="NCBI Taxonomy" id="1125712"/>
    <lineage>
        <taxon>Bacteria</taxon>
        <taxon>Bacillati</taxon>
        <taxon>Actinomycetota</taxon>
        <taxon>Coriobacteriia</taxon>
        <taxon>Coriobacteriales</taxon>
        <taxon>Atopobiaceae</taxon>
        <taxon>Olsenella</taxon>
    </lineage>
</organism>
<dbReference type="Pfam" id="PF20116">
    <property type="entry name" value="DUF6506"/>
    <property type="match status" value="1"/>
</dbReference>
<reference evidence="1 2" key="1">
    <citation type="submission" date="2013-08" db="EMBL/GenBank/DDBJ databases">
        <authorList>
            <person name="Durkin A.S."/>
            <person name="Haft D.R."/>
            <person name="McCorrison J."/>
            <person name="Torralba M."/>
            <person name="Gillis M."/>
            <person name="Haft D.H."/>
            <person name="Methe B."/>
            <person name="Sutton G."/>
            <person name="Nelson K.E."/>
        </authorList>
    </citation>
    <scope>NUCLEOTIDE SEQUENCE [LARGE SCALE GENOMIC DNA]</scope>
    <source>
        <strain evidence="1 2">F0195</strain>
    </source>
</reference>
<accession>U2V067</accession>
<dbReference type="PATRIC" id="fig|1125712.3.peg.2528"/>
<dbReference type="OrthoDB" id="8595161at2"/>
<comment type="caution">
    <text evidence="1">The sequence shown here is derived from an EMBL/GenBank/DDBJ whole genome shotgun (WGS) entry which is preliminary data.</text>
</comment>
<name>U2V067_9ACTN</name>
<dbReference type="Proteomes" id="UP000016638">
    <property type="component" value="Unassembled WGS sequence"/>
</dbReference>
<keyword evidence="2" id="KW-1185">Reference proteome</keyword>
<dbReference type="EMBL" id="AWEZ01000073">
    <property type="protein sequence ID" value="ERL06081.1"/>
    <property type="molecule type" value="Genomic_DNA"/>
</dbReference>
<protein>
    <submittedName>
        <fullName evidence="1">Uncharacterized protein</fullName>
    </submittedName>
</protein>
<dbReference type="AlphaFoldDB" id="U2V067"/>
<proteinExistence type="predicted"/>
<dbReference type="STRING" id="1125712.HMPREF1316_0861"/>
<evidence type="ECO:0000313" key="2">
    <source>
        <dbReference type="Proteomes" id="UP000016638"/>
    </source>
</evidence>
<evidence type="ECO:0000313" key="1">
    <source>
        <dbReference type="EMBL" id="ERL06081.1"/>
    </source>
</evidence>
<dbReference type="RefSeq" id="WP_021727466.1">
    <property type="nucleotide sequence ID" value="NZ_AWEZ01000073.1"/>
</dbReference>
<gene>
    <name evidence="1" type="ORF">HMPREF1316_0861</name>
</gene>
<dbReference type="eggNOG" id="ENOG5033ANC">
    <property type="taxonomic scope" value="Bacteria"/>
</dbReference>
<sequence>MKRAAFIFLAPQTDPSVHRGTVKTPTMDLDAIAVPTYAEAARVAKDLVDQGLGIIELCGGFGIRGTYVVKQAVGDRARIGVVRFDGHPGLDDRSGDELF</sequence>